<sequence length="132" mass="15112">MSWENEFAKAFKERDNVMPMGVLEGIVISTNPLRVKIKEGLIILEPEQIYVSRGLTTKHYKAKGTGKLKGSNLGTIKLNGTMQITDELKWSDVDVEFDFELTYQLEEGQKVYVIPTTSEQMYFICDVIENKE</sequence>
<name>A0A8S5LCR5_9CAUD</name>
<evidence type="ECO:0000313" key="1">
    <source>
        <dbReference type="EMBL" id="DAD67797.1"/>
    </source>
</evidence>
<accession>A0A8S5LCR5</accession>
<proteinExistence type="predicted"/>
<organism evidence="1">
    <name type="scientific">Siphoviridae sp. ctMS01</name>
    <dbReference type="NCBI Taxonomy" id="2823574"/>
    <lineage>
        <taxon>Viruses</taxon>
        <taxon>Duplodnaviria</taxon>
        <taxon>Heunggongvirae</taxon>
        <taxon>Uroviricota</taxon>
        <taxon>Caudoviricetes</taxon>
    </lineage>
</organism>
<reference evidence="1" key="1">
    <citation type="journal article" date="2021" name="Proc. Natl. Acad. Sci. U.S.A.">
        <title>A Catalog of Tens of Thousands of Viruses from Human Metagenomes Reveals Hidden Associations with Chronic Diseases.</title>
        <authorList>
            <person name="Tisza M.J."/>
            <person name="Buck C.B."/>
        </authorList>
    </citation>
    <scope>NUCLEOTIDE SEQUENCE</scope>
    <source>
        <strain evidence="1">CtMS01</strain>
    </source>
</reference>
<dbReference type="EMBL" id="BK014687">
    <property type="protein sequence ID" value="DAD67797.1"/>
    <property type="molecule type" value="Genomic_DNA"/>
</dbReference>
<dbReference type="InterPro" id="IPR022555">
    <property type="entry name" value="DUF2577"/>
</dbReference>
<protein>
    <submittedName>
        <fullName evidence="1">Uncharacterized protein</fullName>
    </submittedName>
</protein>
<dbReference type="Pfam" id="PF10844">
    <property type="entry name" value="DUF2577"/>
    <property type="match status" value="1"/>
</dbReference>